<keyword evidence="1" id="KW-0812">Transmembrane</keyword>
<dbReference type="InParanoid" id="A0A5C7EED5"/>
<dbReference type="InterPro" id="IPR021309">
    <property type="entry name" value="YgaP-like_TM"/>
</dbReference>
<reference evidence="3 4" key="1">
    <citation type="submission" date="2019-08" db="EMBL/GenBank/DDBJ databases">
        <title>Pelomicrobium methylotrophicum gen. nov., sp. nov. a moderately thermophilic, facultatively anaerobic, lithoautotrophic and methylotrophic bacterium isolated from a terrestrial mud volcano.</title>
        <authorList>
            <person name="Slobodkina G.B."/>
            <person name="Merkel A.Y."/>
            <person name="Slobodkin A.I."/>
        </authorList>
    </citation>
    <scope>NUCLEOTIDE SEQUENCE [LARGE SCALE GENOMIC DNA]</scope>
    <source>
        <strain evidence="3 4">SM250</strain>
    </source>
</reference>
<dbReference type="RefSeq" id="WP_147801001.1">
    <property type="nucleotide sequence ID" value="NZ_VPFL01000028.1"/>
</dbReference>
<evidence type="ECO:0000313" key="4">
    <source>
        <dbReference type="Proteomes" id="UP000321201"/>
    </source>
</evidence>
<accession>A0A5C7EED5</accession>
<evidence type="ECO:0000256" key="1">
    <source>
        <dbReference type="SAM" id="Phobius"/>
    </source>
</evidence>
<dbReference type="Proteomes" id="UP000321201">
    <property type="component" value="Unassembled WGS sequence"/>
</dbReference>
<evidence type="ECO:0000259" key="2">
    <source>
        <dbReference type="Pfam" id="PF11127"/>
    </source>
</evidence>
<sequence>MSPASKTSAQGGSNVDKLVFRFAGLFVLVSLALSQVHSIHWLWLTAFVGVNMLQASFTGFCPLAMLLAKLGVKPGAAFCVAKRSG</sequence>
<keyword evidence="1" id="KW-1133">Transmembrane helix</keyword>
<feature type="transmembrane region" description="Helical" evidence="1">
    <location>
        <begin position="18"/>
        <end position="36"/>
    </location>
</feature>
<dbReference type="EMBL" id="VPFL01000028">
    <property type="protein sequence ID" value="TXF10522.1"/>
    <property type="molecule type" value="Genomic_DNA"/>
</dbReference>
<comment type="caution">
    <text evidence="3">The sequence shown here is derived from an EMBL/GenBank/DDBJ whole genome shotgun (WGS) entry which is preliminary data.</text>
</comment>
<dbReference type="Pfam" id="PF11127">
    <property type="entry name" value="YgaP-like_TM"/>
    <property type="match status" value="1"/>
</dbReference>
<keyword evidence="1" id="KW-0472">Membrane</keyword>
<keyword evidence="4" id="KW-1185">Reference proteome</keyword>
<evidence type="ECO:0000313" key="3">
    <source>
        <dbReference type="EMBL" id="TXF10522.1"/>
    </source>
</evidence>
<dbReference type="AlphaFoldDB" id="A0A5C7EED5"/>
<feature type="domain" description="Inner membrane protein YgaP-like transmembrane" evidence="2">
    <location>
        <begin position="14"/>
        <end position="68"/>
    </location>
</feature>
<protein>
    <submittedName>
        <fullName evidence="3">DUF2892 domain-containing protein</fullName>
    </submittedName>
</protein>
<proteinExistence type="predicted"/>
<dbReference type="OrthoDB" id="9799383at2"/>
<gene>
    <name evidence="3" type="ORF">FR698_14795</name>
</gene>
<name>A0A5C7EED5_9PROT</name>
<dbReference type="Gene3D" id="6.10.140.1340">
    <property type="match status" value="1"/>
</dbReference>
<organism evidence="3 4">
    <name type="scientific">Pelomicrobium methylotrophicum</name>
    <dbReference type="NCBI Taxonomy" id="2602750"/>
    <lineage>
        <taxon>Bacteria</taxon>
        <taxon>Pseudomonadati</taxon>
        <taxon>Pseudomonadota</taxon>
        <taxon>Hydrogenophilia</taxon>
        <taxon>Hydrogenophilia incertae sedis</taxon>
        <taxon>Pelomicrobium</taxon>
    </lineage>
</organism>